<name>A0ABT2NY41_9GAMM</name>
<sequence length="61" mass="6865">MNPEDELRLGVIHSKQALLAKLNAGLAKVTHADHISIYKKWHNITVIEDIDYSLVFQVLGP</sequence>
<comment type="caution">
    <text evidence="1">The sequence shown here is derived from an EMBL/GenBank/DDBJ whole genome shotgun (WGS) entry which is preliminary data.</text>
</comment>
<organism evidence="1 2">
    <name type="scientific">Shewanella phaeophyticola</name>
    <dbReference type="NCBI Taxonomy" id="2978345"/>
    <lineage>
        <taxon>Bacteria</taxon>
        <taxon>Pseudomonadati</taxon>
        <taxon>Pseudomonadota</taxon>
        <taxon>Gammaproteobacteria</taxon>
        <taxon>Alteromonadales</taxon>
        <taxon>Shewanellaceae</taxon>
        <taxon>Shewanella</taxon>
    </lineage>
</organism>
<dbReference type="RefSeq" id="WP_261731878.1">
    <property type="nucleotide sequence ID" value="NZ_JAODOQ010000001.1"/>
</dbReference>
<dbReference type="Proteomes" id="UP001431192">
    <property type="component" value="Unassembled WGS sequence"/>
</dbReference>
<keyword evidence="2" id="KW-1185">Reference proteome</keyword>
<gene>
    <name evidence="1" type="ORF">N4T56_00720</name>
</gene>
<accession>A0ABT2NY41</accession>
<dbReference type="EMBL" id="JAODOQ010000001">
    <property type="protein sequence ID" value="MCT8985321.1"/>
    <property type="molecule type" value="Genomic_DNA"/>
</dbReference>
<evidence type="ECO:0000313" key="2">
    <source>
        <dbReference type="Proteomes" id="UP001431192"/>
    </source>
</evidence>
<evidence type="ECO:0000313" key="1">
    <source>
        <dbReference type="EMBL" id="MCT8985321.1"/>
    </source>
</evidence>
<proteinExistence type="predicted"/>
<protein>
    <submittedName>
        <fullName evidence="1">Uncharacterized protein</fullName>
    </submittedName>
</protein>
<reference evidence="1" key="1">
    <citation type="submission" date="2022-09" db="EMBL/GenBank/DDBJ databases">
        <title>Shewanella sp. KJ10-1 sp.nov, isolated from marine algae.</title>
        <authorList>
            <person name="Butt M."/>
            <person name="Lee J.K."/>
            <person name="Kim J.M."/>
            <person name="Choi D.G."/>
        </authorList>
    </citation>
    <scope>NUCLEOTIDE SEQUENCE</scope>
    <source>
        <strain evidence="1">KJ10-1</strain>
    </source>
</reference>